<keyword evidence="3" id="KW-1185">Reference proteome</keyword>
<evidence type="ECO:0000256" key="1">
    <source>
        <dbReference type="SAM" id="MobiDB-lite"/>
    </source>
</evidence>
<reference evidence="3" key="1">
    <citation type="journal article" date="2019" name="Int. J. Syst. Evol. Microbiol.">
        <title>The Global Catalogue of Microorganisms (GCM) 10K type strain sequencing project: providing services to taxonomists for standard genome sequencing and annotation.</title>
        <authorList>
            <consortium name="The Broad Institute Genomics Platform"/>
            <consortium name="The Broad Institute Genome Sequencing Center for Infectious Disease"/>
            <person name="Wu L."/>
            <person name="Ma J."/>
        </authorList>
    </citation>
    <scope>NUCLEOTIDE SEQUENCE [LARGE SCALE GENOMIC DNA]</scope>
    <source>
        <strain evidence="3">JCM 17017</strain>
    </source>
</reference>
<dbReference type="EMBL" id="BAABCM010000001">
    <property type="protein sequence ID" value="GAA3789906.1"/>
    <property type="molecule type" value="Genomic_DNA"/>
</dbReference>
<dbReference type="Proteomes" id="UP001501624">
    <property type="component" value="Unassembled WGS sequence"/>
</dbReference>
<accession>A0ABP7HE63</accession>
<sequence length="80" mass="8255">MAQRGRTDREFAADQAGAPHQRRAGAAVQAFDPGARYAPAPAEPRKGAVRTLPVALPGNSATGAIRVGISERYFAGHSGA</sequence>
<evidence type="ECO:0000313" key="2">
    <source>
        <dbReference type="EMBL" id="GAA3789906.1"/>
    </source>
</evidence>
<protein>
    <submittedName>
        <fullName evidence="2">Uncharacterized protein</fullName>
    </submittedName>
</protein>
<proteinExistence type="predicted"/>
<organism evidence="2 3">
    <name type="scientific">Amycolatopsis tucumanensis</name>
    <dbReference type="NCBI Taxonomy" id="401106"/>
    <lineage>
        <taxon>Bacteria</taxon>
        <taxon>Bacillati</taxon>
        <taxon>Actinomycetota</taxon>
        <taxon>Actinomycetes</taxon>
        <taxon>Pseudonocardiales</taxon>
        <taxon>Pseudonocardiaceae</taxon>
        <taxon>Amycolatopsis</taxon>
    </lineage>
</organism>
<comment type="caution">
    <text evidence="2">The sequence shown here is derived from an EMBL/GenBank/DDBJ whole genome shotgun (WGS) entry which is preliminary data.</text>
</comment>
<gene>
    <name evidence="2" type="ORF">GCM10022380_02810</name>
</gene>
<feature type="compositionally biased region" description="Basic and acidic residues" evidence="1">
    <location>
        <begin position="1"/>
        <end position="12"/>
    </location>
</feature>
<feature type="region of interest" description="Disordered" evidence="1">
    <location>
        <begin position="1"/>
        <end position="26"/>
    </location>
</feature>
<evidence type="ECO:0000313" key="3">
    <source>
        <dbReference type="Proteomes" id="UP001501624"/>
    </source>
</evidence>
<name>A0ABP7HE63_9PSEU</name>